<keyword evidence="3" id="KW-1185">Reference proteome</keyword>
<reference evidence="2" key="1">
    <citation type="journal article" date="2014" name="Int. J. Syst. Evol. Microbiol.">
        <title>Complete genome of a new Firmicutes species belonging to the dominant human colonic microbiota ('Ruminococcus bicirculans') reveals two chromosomes and a selective capacity to utilize plant glucans.</title>
        <authorList>
            <consortium name="NISC Comparative Sequencing Program"/>
            <person name="Wegmann U."/>
            <person name="Louis P."/>
            <person name="Goesmann A."/>
            <person name="Henrissat B."/>
            <person name="Duncan S.H."/>
            <person name="Flint H.J."/>
        </authorList>
    </citation>
    <scope>NUCLEOTIDE SEQUENCE</scope>
    <source>
        <strain evidence="2">NBRC 111756</strain>
    </source>
</reference>
<gene>
    <name evidence="1" type="ORF">ACFQDL_00165</name>
    <name evidence="2" type="ORF">ACFQDL_30750</name>
</gene>
<name>A0ABW2A980_9GAMM</name>
<reference evidence="3" key="2">
    <citation type="journal article" date="2019" name="Int. J. Syst. Evol. Microbiol.">
        <title>The Global Catalogue of Microorganisms (GCM) 10K type strain sequencing project: providing services to taxonomists for standard genome sequencing and annotation.</title>
        <authorList>
            <consortium name="The Broad Institute Genomics Platform"/>
            <consortium name="The Broad Institute Genome Sequencing Center for Infectious Disease"/>
            <person name="Wu L."/>
            <person name="Ma J."/>
        </authorList>
    </citation>
    <scope>NUCLEOTIDE SEQUENCE [LARGE SCALE GENOMIC DNA]</scope>
    <source>
        <strain evidence="3">NBRC 111756</strain>
    </source>
</reference>
<evidence type="ECO:0000313" key="2">
    <source>
        <dbReference type="EMBL" id="MFC6673982.1"/>
    </source>
</evidence>
<proteinExistence type="predicted"/>
<dbReference type="EMBL" id="JBHSWE010000001">
    <property type="protein sequence ID" value="MFC6668704.1"/>
    <property type="molecule type" value="Genomic_DNA"/>
</dbReference>
<reference evidence="2" key="3">
    <citation type="submission" date="2024-09" db="EMBL/GenBank/DDBJ databases">
        <authorList>
            <person name="Sun Q."/>
            <person name="Mori K."/>
        </authorList>
    </citation>
    <scope>NUCLEOTIDE SEQUENCE</scope>
    <source>
        <strain evidence="2">NBRC 111756</strain>
    </source>
</reference>
<dbReference type="EMBL" id="JBHSWE010000001">
    <property type="protein sequence ID" value="MFC6673982.1"/>
    <property type="molecule type" value="Genomic_DNA"/>
</dbReference>
<dbReference type="RefSeq" id="WP_379907240.1">
    <property type="nucleotide sequence ID" value="NZ_JBHSWE010000001.1"/>
</dbReference>
<evidence type="ECO:0008006" key="4">
    <source>
        <dbReference type="Google" id="ProtNLM"/>
    </source>
</evidence>
<sequence length="61" mass="6972">MRKLLNSGICRNRCHAAIRRFALNLLRQAKGSKPGIKNKRLRAAYDDAFRASVLQLTPRVH</sequence>
<accession>A0ABW2A980</accession>
<evidence type="ECO:0000313" key="1">
    <source>
        <dbReference type="EMBL" id="MFC6668704.1"/>
    </source>
</evidence>
<dbReference type="Proteomes" id="UP001596422">
    <property type="component" value="Unassembled WGS sequence"/>
</dbReference>
<organism evidence="2 3">
    <name type="scientific">Marinobacterium aestuariivivens</name>
    <dbReference type="NCBI Taxonomy" id="1698799"/>
    <lineage>
        <taxon>Bacteria</taxon>
        <taxon>Pseudomonadati</taxon>
        <taxon>Pseudomonadota</taxon>
        <taxon>Gammaproteobacteria</taxon>
        <taxon>Oceanospirillales</taxon>
        <taxon>Oceanospirillaceae</taxon>
        <taxon>Marinobacterium</taxon>
    </lineage>
</organism>
<evidence type="ECO:0000313" key="3">
    <source>
        <dbReference type="Proteomes" id="UP001596422"/>
    </source>
</evidence>
<comment type="caution">
    <text evidence="2">The sequence shown here is derived from an EMBL/GenBank/DDBJ whole genome shotgun (WGS) entry which is preliminary data.</text>
</comment>
<protein>
    <recommendedName>
        <fullName evidence="4">Transposase</fullName>
    </recommendedName>
</protein>